<evidence type="ECO:0000256" key="3">
    <source>
        <dbReference type="ARBA" id="ARBA00022737"/>
    </source>
</evidence>
<dbReference type="InterPro" id="IPR036236">
    <property type="entry name" value="Znf_C2H2_sf"/>
</dbReference>
<dbReference type="PROSITE" id="PS00028">
    <property type="entry name" value="ZINC_FINGER_C2H2_1"/>
    <property type="match status" value="3"/>
</dbReference>
<evidence type="ECO:0000256" key="1">
    <source>
        <dbReference type="ARBA" id="ARBA00004123"/>
    </source>
</evidence>
<evidence type="ECO:0000256" key="2">
    <source>
        <dbReference type="ARBA" id="ARBA00022723"/>
    </source>
</evidence>
<dbReference type="GO" id="GO:0000981">
    <property type="term" value="F:DNA-binding transcription factor activity, RNA polymerase II-specific"/>
    <property type="evidence" value="ECO:0007669"/>
    <property type="project" value="TreeGrafter"/>
</dbReference>
<dbReference type="FunFam" id="3.30.160.60:FF:002343">
    <property type="entry name" value="Zinc finger protein 33A"/>
    <property type="match status" value="1"/>
</dbReference>
<comment type="caution">
    <text evidence="10">The sequence shown here is derived from an EMBL/GenBank/DDBJ whole genome shotgun (WGS) entry which is preliminary data.</text>
</comment>
<dbReference type="EMBL" id="BPLR01005817">
    <property type="protein sequence ID" value="GIY05195.1"/>
    <property type="molecule type" value="Genomic_DNA"/>
</dbReference>
<dbReference type="PROSITE" id="PS50157">
    <property type="entry name" value="ZINC_FINGER_C2H2_2"/>
    <property type="match status" value="3"/>
</dbReference>
<evidence type="ECO:0000256" key="7">
    <source>
        <dbReference type="ARBA" id="ARBA00037948"/>
    </source>
</evidence>
<dbReference type="InterPro" id="IPR050527">
    <property type="entry name" value="Snail/Krueppel_Znf"/>
</dbReference>
<dbReference type="FunFam" id="3.30.160.60:FF:000139">
    <property type="entry name" value="zinc finger protein 1 homolog"/>
    <property type="match status" value="1"/>
</dbReference>
<evidence type="ECO:0000256" key="6">
    <source>
        <dbReference type="ARBA" id="ARBA00023242"/>
    </source>
</evidence>
<dbReference type="SUPFAM" id="SSF57667">
    <property type="entry name" value="beta-beta-alpha zinc fingers"/>
    <property type="match status" value="2"/>
</dbReference>
<name>A0AAV4QB21_CAEEX</name>
<keyword evidence="11" id="KW-1185">Reference proteome</keyword>
<protein>
    <recommendedName>
        <fullName evidence="9">C2H2-type domain-containing protein</fullName>
    </recommendedName>
</protein>
<feature type="domain" description="C2H2-type" evidence="9">
    <location>
        <begin position="295"/>
        <end position="322"/>
    </location>
</feature>
<dbReference type="PANTHER" id="PTHR24388:SF54">
    <property type="entry name" value="PROTEIN ESCARGOT"/>
    <property type="match status" value="1"/>
</dbReference>
<dbReference type="GO" id="GO:0000978">
    <property type="term" value="F:RNA polymerase II cis-regulatory region sequence-specific DNA binding"/>
    <property type="evidence" value="ECO:0007669"/>
    <property type="project" value="TreeGrafter"/>
</dbReference>
<evidence type="ECO:0000256" key="8">
    <source>
        <dbReference type="PROSITE-ProRule" id="PRU00042"/>
    </source>
</evidence>
<evidence type="ECO:0000313" key="11">
    <source>
        <dbReference type="Proteomes" id="UP001054945"/>
    </source>
</evidence>
<organism evidence="10 11">
    <name type="scientific">Caerostris extrusa</name>
    <name type="common">Bark spider</name>
    <name type="synonym">Caerostris bankana</name>
    <dbReference type="NCBI Taxonomy" id="172846"/>
    <lineage>
        <taxon>Eukaryota</taxon>
        <taxon>Metazoa</taxon>
        <taxon>Ecdysozoa</taxon>
        <taxon>Arthropoda</taxon>
        <taxon>Chelicerata</taxon>
        <taxon>Arachnida</taxon>
        <taxon>Araneae</taxon>
        <taxon>Araneomorphae</taxon>
        <taxon>Entelegynae</taxon>
        <taxon>Araneoidea</taxon>
        <taxon>Araneidae</taxon>
        <taxon>Caerostris</taxon>
    </lineage>
</organism>
<evidence type="ECO:0000313" key="10">
    <source>
        <dbReference type="EMBL" id="GIY05195.1"/>
    </source>
</evidence>
<sequence length="530" mass="60050">MEFWNCEYCNAYVTNVEVHYCRNFGNQHRQSSATLPQFSSANWVQDVDSRSALPLTYDSGWPAMSQINSSTQQSVLPNIHQATSCEETATAEIPSPYDIANQNQYNPETSDFLFPNMPHDQENHCKTSHLPVSDQHYPMPVTEPCSLPGFQQTSGRRSSLMNQIAQYPNASSEMDCSVIYRTDEMSPHFISYSNENFNTSANLMSQDHETSTEMPILAVQNAQYNPMDPVPPTDSTGQIHSSKCPKDFQPKYHLKPSELSRSVKRPYACNYCDKTFPFPSDLTRHIRTHTGEKPYKCTVCIRCFTNSFDLTKHMRLHTGEKPYKCKQCGKCFAQSSTLRGHFSSFHTGDAPHKCTECGLSCKQTEVLCIFSKGFSHYTPGLAVLNLVHLPSKQRKSIVSTVLHSTNRALPYLFIFKMKDQIILKFIIAGILETNTVKVPQPSSRSKFSNLVQDVDSRLALPMNYEEGRKINRINTFTYCCDQLNPMPVAEPRLLPGFQQAFGQRNALTNQLAQLPNASSKWNAREHPARM</sequence>
<keyword evidence="3" id="KW-0677">Repeat</keyword>
<keyword evidence="5" id="KW-0862">Zinc</keyword>
<dbReference type="GO" id="GO:0008270">
    <property type="term" value="F:zinc ion binding"/>
    <property type="evidence" value="ECO:0007669"/>
    <property type="project" value="UniProtKB-KW"/>
</dbReference>
<dbReference type="FunFam" id="3.30.160.60:FF:001119">
    <property type="entry name" value="zinc finger protein 408"/>
    <property type="match status" value="1"/>
</dbReference>
<accession>A0AAV4QB21</accession>
<keyword evidence="4 8" id="KW-0863">Zinc-finger</keyword>
<proteinExistence type="inferred from homology"/>
<dbReference type="PANTHER" id="PTHR24388">
    <property type="entry name" value="ZINC FINGER PROTEIN"/>
    <property type="match status" value="1"/>
</dbReference>
<dbReference type="Proteomes" id="UP001054945">
    <property type="component" value="Unassembled WGS sequence"/>
</dbReference>
<dbReference type="Gene3D" id="3.30.160.60">
    <property type="entry name" value="Classic Zinc Finger"/>
    <property type="match status" value="3"/>
</dbReference>
<evidence type="ECO:0000259" key="9">
    <source>
        <dbReference type="PROSITE" id="PS50157"/>
    </source>
</evidence>
<comment type="subcellular location">
    <subcellularLocation>
        <location evidence="1">Nucleus</location>
    </subcellularLocation>
</comment>
<dbReference type="InterPro" id="IPR013087">
    <property type="entry name" value="Znf_C2H2_type"/>
</dbReference>
<dbReference type="AlphaFoldDB" id="A0AAV4QB21"/>
<keyword evidence="6" id="KW-0539">Nucleus</keyword>
<dbReference type="GO" id="GO:0005634">
    <property type="term" value="C:nucleus"/>
    <property type="evidence" value="ECO:0007669"/>
    <property type="project" value="UniProtKB-SubCell"/>
</dbReference>
<comment type="similarity">
    <text evidence="7">Belongs to the snail C2H2-type zinc-finger protein family.</text>
</comment>
<feature type="domain" description="C2H2-type" evidence="9">
    <location>
        <begin position="323"/>
        <end position="351"/>
    </location>
</feature>
<gene>
    <name evidence="10" type="ORF">CEXT_672261</name>
</gene>
<dbReference type="Pfam" id="PF00096">
    <property type="entry name" value="zf-C2H2"/>
    <property type="match status" value="3"/>
</dbReference>
<keyword evidence="2" id="KW-0479">Metal-binding</keyword>
<evidence type="ECO:0000256" key="4">
    <source>
        <dbReference type="ARBA" id="ARBA00022771"/>
    </source>
</evidence>
<feature type="domain" description="C2H2-type" evidence="9">
    <location>
        <begin position="267"/>
        <end position="294"/>
    </location>
</feature>
<evidence type="ECO:0000256" key="5">
    <source>
        <dbReference type="ARBA" id="ARBA00022833"/>
    </source>
</evidence>
<dbReference type="SMART" id="SM00355">
    <property type="entry name" value="ZnF_C2H2"/>
    <property type="match status" value="3"/>
</dbReference>
<reference evidence="10 11" key="1">
    <citation type="submission" date="2021-06" db="EMBL/GenBank/DDBJ databases">
        <title>Caerostris extrusa draft genome.</title>
        <authorList>
            <person name="Kono N."/>
            <person name="Arakawa K."/>
        </authorList>
    </citation>
    <scope>NUCLEOTIDE SEQUENCE [LARGE SCALE GENOMIC DNA]</scope>
</reference>